<evidence type="ECO:0000256" key="3">
    <source>
        <dbReference type="ARBA" id="ARBA00022741"/>
    </source>
</evidence>
<protein>
    <submittedName>
        <fullName evidence="6">Peptide transporter</fullName>
    </submittedName>
</protein>
<feature type="domain" description="ABC transporter" evidence="5">
    <location>
        <begin position="5"/>
        <end position="242"/>
    </location>
</feature>
<dbReference type="InterPro" id="IPR003593">
    <property type="entry name" value="AAA+_ATPase"/>
</dbReference>
<dbReference type="CDD" id="cd03235">
    <property type="entry name" value="ABC_Metallic_Cations"/>
    <property type="match status" value="1"/>
</dbReference>
<dbReference type="AlphaFoldDB" id="A0A347WJ73"/>
<evidence type="ECO:0000256" key="4">
    <source>
        <dbReference type="ARBA" id="ARBA00022840"/>
    </source>
</evidence>
<organism evidence="6 7">
    <name type="scientific">Suicoccus acidiformans</name>
    <dbReference type="NCBI Taxonomy" id="2036206"/>
    <lineage>
        <taxon>Bacteria</taxon>
        <taxon>Bacillati</taxon>
        <taxon>Bacillota</taxon>
        <taxon>Bacilli</taxon>
        <taxon>Lactobacillales</taxon>
        <taxon>Aerococcaceae</taxon>
        <taxon>Suicoccus</taxon>
    </lineage>
</organism>
<dbReference type="SUPFAM" id="SSF52540">
    <property type="entry name" value="P-loop containing nucleoside triphosphate hydrolases"/>
    <property type="match status" value="1"/>
</dbReference>
<dbReference type="GO" id="GO:0016887">
    <property type="term" value="F:ATP hydrolysis activity"/>
    <property type="evidence" value="ECO:0007669"/>
    <property type="project" value="InterPro"/>
</dbReference>
<accession>A0A347WJ73</accession>
<keyword evidence="2" id="KW-0813">Transport</keyword>
<dbReference type="InterPro" id="IPR017871">
    <property type="entry name" value="ABC_transporter-like_CS"/>
</dbReference>
<evidence type="ECO:0000313" key="6">
    <source>
        <dbReference type="EMBL" id="AXY25130.1"/>
    </source>
</evidence>
<dbReference type="PANTHER" id="PTHR42734:SF5">
    <property type="entry name" value="IRON TRANSPORT SYSTEM ATP-BINDING PROTEIN HI_0361-RELATED"/>
    <property type="match status" value="1"/>
</dbReference>
<dbReference type="InterPro" id="IPR003439">
    <property type="entry name" value="ABC_transporter-like_ATP-bd"/>
</dbReference>
<dbReference type="KEGG" id="abae:CL176_03295"/>
<dbReference type="OrthoDB" id="9806726at2"/>
<sequence>MTESIQVKHLTVAYEGNPVLWDVNVHFNSGRITAIVGPNGAGKSTLLNAMLGFLKPISGEVDFNVKGQQNVSYDKVKQEVAYVPQKSSVDWNFPTTAFDVVLMGRYGHLRFAQRPRKEDKKIARLNLEKVGMSSFANRQISQLSGGQRQRVFLARALCEEAEIIILDEPLAGVDIKTEKVLMDLLRQEANRGKTVIAVHHDLNTVEEYFDDVIFLNREIVTFGSVDTTFTQENIDETYKQDRNLGDSIVAKTEASDAYDQTKARKVAGR</sequence>
<keyword evidence="7" id="KW-1185">Reference proteome</keyword>
<evidence type="ECO:0000256" key="2">
    <source>
        <dbReference type="ARBA" id="ARBA00022448"/>
    </source>
</evidence>
<dbReference type="InterPro" id="IPR050153">
    <property type="entry name" value="Metal_Ion_Import_ABC"/>
</dbReference>
<dbReference type="RefSeq" id="WP_118990046.1">
    <property type="nucleotide sequence ID" value="NZ_CP023434.1"/>
</dbReference>
<dbReference type="PANTHER" id="PTHR42734">
    <property type="entry name" value="METAL TRANSPORT SYSTEM ATP-BINDING PROTEIN TM_0124-RELATED"/>
    <property type="match status" value="1"/>
</dbReference>
<evidence type="ECO:0000313" key="7">
    <source>
        <dbReference type="Proteomes" id="UP000263232"/>
    </source>
</evidence>
<dbReference type="Proteomes" id="UP000263232">
    <property type="component" value="Chromosome"/>
</dbReference>
<keyword evidence="4" id="KW-0067">ATP-binding</keyword>
<keyword evidence="3" id="KW-0547">Nucleotide-binding</keyword>
<comment type="similarity">
    <text evidence="1">Belongs to the ABC transporter superfamily.</text>
</comment>
<gene>
    <name evidence="6" type="ORF">CL176_03295</name>
</gene>
<dbReference type="PROSITE" id="PS50893">
    <property type="entry name" value="ABC_TRANSPORTER_2"/>
    <property type="match status" value="1"/>
</dbReference>
<dbReference type="PROSITE" id="PS00211">
    <property type="entry name" value="ABC_TRANSPORTER_1"/>
    <property type="match status" value="1"/>
</dbReference>
<proteinExistence type="inferred from homology"/>
<dbReference type="Gene3D" id="3.40.50.300">
    <property type="entry name" value="P-loop containing nucleotide triphosphate hydrolases"/>
    <property type="match status" value="1"/>
</dbReference>
<name>A0A347WJ73_9LACT</name>
<evidence type="ECO:0000259" key="5">
    <source>
        <dbReference type="PROSITE" id="PS50893"/>
    </source>
</evidence>
<dbReference type="GO" id="GO:0005524">
    <property type="term" value="F:ATP binding"/>
    <property type="evidence" value="ECO:0007669"/>
    <property type="project" value="UniProtKB-KW"/>
</dbReference>
<dbReference type="FunFam" id="3.40.50.300:FF:000134">
    <property type="entry name" value="Iron-enterobactin ABC transporter ATP-binding protein"/>
    <property type="match status" value="1"/>
</dbReference>
<dbReference type="SMART" id="SM00382">
    <property type="entry name" value="AAA"/>
    <property type="match status" value="1"/>
</dbReference>
<dbReference type="InterPro" id="IPR027417">
    <property type="entry name" value="P-loop_NTPase"/>
</dbReference>
<reference evidence="6 7" key="1">
    <citation type="submission" date="2017-09" db="EMBL/GenBank/DDBJ databases">
        <title>Complete genome sequence of Oxytococcus suis strain ZY16052.</title>
        <authorList>
            <person name="Li F."/>
        </authorList>
    </citation>
    <scope>NUCLEOTIDE SEQUENCE [LARGE SCALE GENOMIC DNA]</scope>
    <source>
        <strain evidence="6 7">ZY16052</strain>
    </source>
</reference>
<dbReference type="Pfam" id="PF00005">
    <property type="entry name" value="ABC_tran"/>
    <property type="match status" value="1"/>
</dbReference>
<evidence type="ECO:0000256" key="1">
    <source>
        <dbReference type="ARBA" id="ARBA00005417"/>
    </source>
</evidence>
<dbReference type="EMBL" id="CP023434">
    <property type="protein sequence ID" value="AXY25130.1"/>
    <property type="molecule type" value="Genomic_DNA"/>
</dbReference>